<dbReference type="SMART" id="SM00533">
    <property type="entry name" value="MUTSd"/>
    <property type="match status" value="1"/>
</dbReference>
<dbReference type="Gene3D" id="3.30.420.110">
    <property type="entry name" value="MutS, connector domain"/>
    <property type="match status" value="1"/>
</dbReference>
<evidence type="ECO:0000256" key="10">
    <source>
        <dbReference type="SAM" id="MobiDB-lite"/>
    </source>
</evidence>
<dbReference type="InterPro" id="IPR007861">
    <property type="entry name" value="DNA_mismatch_repair_MutS_clamp"/>
</dbReference>
<dbReference type="Pfam" id="PF00488">
    <property type="entry name" value="MutS_V"/>
    <property type="match status" value="1"/>
</dbReference>
<dbReference type="HOGENOM" id="CLU_002472_3_2_2"/>
<dbReference type="AlphaFoldDB" id="L0K2J2"/>
<dbReference type="GO" id="GO:0006298">
    <property type="term" value="P:mismatch repair"/>
    <property type="evidence" value="ECO:0007669"/>
    <property type="project" value="UniProtKB-UniRule"/>
</dbReference>
<dbReference type="SUPFAM" id="SSF48334">
    <property type="entry name" value="DNA repair protein MutS, domain III"/>
    <property type="match status" value="1"/>
</dbReference>
<dbReference type="InterPro" id="IPR000432">
    <property type="entry name" value="DNA_mismatch_repair_MutS_C"/>
</dbReference>
<dbReference type="RefSeq" id="WP_015322018.1">
    <property type="nucleotide sequence ID" value="NC_019974.1"/>
</dbReference>
<keyword evidence="2 7" id="KW-0547">Nucleotide-binding</keyword>
<dbReference type="GO" id="GO:0003684">
    <property type="term" value="F:damaged DNA binding"/>
    <property type="evidence" value="ECO:0007669"/>
    <property type="project" value="UniProtKB-UniRule"/>
</dbReference>
<reference evidence="12 13" key="1">
    <citation type="submission" date="2012-11" db="EMBL/GenBank/DDBJ databases">
        <title>FINISHED of Natronococcus occultus SP4, DSM 3396.</title>
        <authorList>
            <consortium name="DOE Joint Genome Institute"/>
            <person name="Eisen J."/>
            <person name="Huntemann M."/>
            <person name="Wei C.-L."/>
            <person name="Han J."/>
            <person name="Detter J.C."/>
            <person name="Han C."/>
            <person name="Tapia R."/>
            <person name="Chen A."/>
            <person name="Kyrpides N."/>
            <person name="Mavromatis K."/>
            <person name="Markowitz V."/>
            <person name="Szeto E."/>
            <person name="Ivanova N."/>
            <person name="Mikhailova N."/>
            <person name="Ovchinnikova G."/>
            <person name="Pagani I."/>
            <person name="Pati A."/>
            <person name="Goodwin L."/>
            <person name="Nordberg H.P."/>
            <person name="Cantor M.N."/>
            <person name="Hua S.X."/>
            <person name="Woyke T."/>
            <person name="Eisen J."/>
            <person name="Klenk H.-P."/>
            <person name="Klenk H.-P."/>
        </authorList>
    </citation>
    <scope>NUCLEOTIDE SEQUENCE [LARGE SCALE GENOMIC DNA]</scope>
    <source>
        <strain evidence="12 13">SP4</strain>
    </source>
</reference>
<dbReference type="Pfam" id="PF05190">
    <property type="entry name" value="MutS_IV"/>
    <property type="match status" value="1"/>
</dbReference>
<evidence type="ECO:0000256" key="6">
    <source>
        <dbReference type="ARBA" id="ARBA00023204"/>
    </source>
</evidence>
<evidence type="ECO:0000256" key="7">
    <source>
        <dbReference type="HAMAP-Rule" id="MF_00096"/>
    </source>
</evidence>
<dbReference type="NCBIfam" id="TIGR01070">
    <property type="entry name" value="mutS1"/>
    <property type="match status" value="1"/>
</dbReference>
<keyword evidence="4 7" id="KW-0067">ATP-binding</keyword>
<proteinExistence type="inferred from homology"/>
<evidence type="ECO:0000313" key="13">
    <source>
        <dbReference type="Proteomes" id="UP000010878"/>
    </source>
</evidence>
<dbReference type="InterPro" id="IPR007860">
    <property type="entry name" value="DNA_mmatch_repair_MutS_con_dom"/>
</dbReference>
<dbReference type="InterPro" id="IPR045076">
    <property type="entry name" value="MutS"/>
</dbReference>
<dbReference type="SUPFAM" id="SSF52540">
    <property type="entry name" value="P-loop containing nucleoside triphosphate hydrolases"/>
    <property type="match status" value="1"/>
</dbReference>
<evidence type="ECO:0000313" key="12">
    <source>
        <dbReference type="EMBL" id="AGB38579.1"/>
    </source>
</evidence>
<evidence type="ECO:0000256" key="4">
    <source>
        <dbReference type="ARBA" id="ARBA00022840"/>
    </source>
</evidence>
<accession>L0K2J2</accession>
<dbReference type="GO" id="GO:0005524">
    <property type="term" value="F:ATP binding"/>
    <property type="evidence" value="ECO:0007669"/>
    <property type="project" value="UniProtKB-UniRule"/>
</dbReference>
<dbReference type="Proteomes" id="UP000010878">
    <property type="component" value="Chromosome"/>
</dbReference>
<dbReference type="InterPro" id="IPR016151">
    <property type="entry name" value="DNA_mismatch_repair_MutS_N"/>
</dbReference>
<keyword evidence="13" id="KW-1185">Reference proteome</keyword>
<dbReference type="InterPro" id="IPR005748">
    <property type="entry name" value="DNA_mismatch_repair_MutS"/>
</dbReference>
<comment type="function">
    <text evidence="7">This protein is involved in the repair of mismatches in DNA. It is possible that it carries out the mismatch recognition step. This protein has a weak ATPase activity.</text>
</comment>
<dbReference type="Pfam" id="PF05192">
    <property type="entry name" value="MutS_III"/>
    <property type="match status" value="1"/>
</dbReference>
<dbReference type="Pfam" id="PF01624">
    <property type="entry name" value="MutS_I"/>
    <property type="match status" value="1"/>
</dbReference>
<evidence type="ECO:0000256" key="1">
    <source>
        <dbReference type="ARBA" id="ARBA00006271"/>
    </source>
</evidence>
<dbReference type="OrthoDB" id="146065at2157"/>
<dbReference type="InterPro" id="IPR007695">
    <property type="entry name" value="DNA_mismatch_repair_MutS-lik_N"/>
</dbReference>
<comment type="similarity">
    <text evidence="1 7 9">Belongs to the DNA mismatch repair MutS family.</text>
</comment>
<keyword evidence="5 7" id="KW-0238">DNA-binding</keyword>
<dbReference type="Gene3D" id="1.10.1420.10">
    <property type="match status" value="2"/>
</dbReference>
<keyword evidence="3 7" id="KW-0227">DNA damage</keyword>
<feature type="domain" description="DNA mismatch repair proteins mutS family" evidence="11">
    <location>
        <begin position="718"/>
        <end position="734"/>
    </location>
</feature>
<evidence type="ECO:0000256" key="5">
    <source>
        <dbReference type="ARBA" id="ARBA00023125"/>
    </source>
</evidence>
<evidence type="ECO:0000256" key="8">
    <source>
        <dbReference type="NCBIfam" id="TIGR01070"/>
    </source>
</evidence>
<dbReference type="PIRSF" id="PIRSF037677">
    <property type="entry name" value="DNA_mis_repair_Msh6"/>
    <property type="match status" value="1"/>
</dbReference>
<gene>
    <name evidence="7" type="primary">mutS</name>
    <name evidence="12" type="ORF">Natoc_2820</name>
</gene>
<keyword evidence="6 7" id="KW-0234">DNA repair</keyword>
<dbReference type="Pfam" id="PF05188">
    <property type="entry name" value="MutS_II"/>
    <property type="match status" value="1"/>
</dbReference>
<dbReference type="InterPro" id="IPR036678">
    <property type="entry name" value="MutS_con_dom_sf"/>
</dbReference>
<evidence type="ECO:0000256" key="9">
    <source>
        <dbReference type="RuleBase" id="RU003756"/>
    </source>
</evidence>
<dbReference type="SUPFAM" id="SSF53150">
    <property type="entry name" value="DNA repair protein MutS, domain II"/>
    <property type="match status" value="1"/>
</dbReference>
<dbReference type="KEGG" id="nou:Natoc_2820"/>
<dbReference type="eggNOG" id="arCOG02897">
    <property type="taxonomic scope" value="Archaea"/>
</dbReference>
<dbReference type="FunFam" id="3.40.50.300:FF:000870">
    <property type="entry name" value="MutS protein homolog 4"/>
    <property type="match status" value="1"/>
</dbReference>
<dbReference type="NCBIfam" id="NF003810">
    <property type="entry name" value="PRK05399.1"/>
    <property type="match status" value="1"/>
</dbReference>
<dbReference type="PANTHER" id="PTHR11361:SF34">
    <property type="entry name" value="DNA MISMATCH REPAIR PROTEIN MSH1, MITOCHONDRIAL"/>
    <property type="match status" value="1"/>
</dbReference>
<dbReference type="HAMAP" id="MF_00096">
    <property type="entry name" value="MutS"/>
    <property type="match status" value="1"/>
</dbReference>
<evidence type="ECO:0000256" key="3">
    <source>
        <dbReference type="ARBA" id="ARBA00022763"/>
    </source>
</evidence>
<dbReference type="InterPro" id="IPR036187">
    <property type="entry name" value="DNA_mismatch_repair_MutS_sf"/>
</dbReference>
<dbReference type="SMART" id="SM00534">
    <property type="entry name" value="MUTSac"/>
    <property type="match status" value="1"/>
</dbReference>
<dbReference type="InterPro" id="IPR027417">
    <property type="entry name" value="P-loop_NTPase"/>
</dbReference>
<feature type="region of interest" description="Disordered" evidence="10">
    <location>
        <begin position="825"/>
        <end position="866"/>
    </location>
</feature>
<sequence>MDPALGPPDAMAEKRDELTPMMRQYHDLCARYDDALVLFQVGDFYETFCGAAERTARLLEVTLTSREDSTGEYPMTGIPVDNAESYIEELLEAGYRVAVADQIEEPGESPGVVERAVTRVITPGTLTEDELLASDDNNFVAALARGDGDGRSTDELAVALLDVSTGDFLATSSTSTEAIADEVSRFAPSEAVVGPDASADPLPEDCMVTPFDPDAFVLERATDTVSGYFGEPDALLAADAEIRACGALLEYAEYARGGAESDADENADGTERSRLEYLTHLTRYDPREYLLLDAVALRSLELFEPRAVRAHEDATLVGVLDETASALGGRALRDWLRRPLLEPDRIEARLDAVEELTGAVRRREQLYELLRDVYDLERLIGRISRERANARDLRSLRDTLAVVPEIREVLADADCDRLQRLHEELDPLADVRELIDDAVVSDPPIEITEGGIIAEEYDADLDELRGTARDGKQWIDDLEARERERTGIDSLKVGYNSVHGYYIEVTNPNLDSVPENYQRRQTLKNSERFVTPELKEREDEIVGAEERADELEYELFCEVRSAVADEVERVQALADALATVDALVSLSTVAAQYDYCRPEIRERDADLEIDIEGGRHPVVERTQESFVPNGADLSPDRRLAVITGPNMSGKSTYMRQVAQIVLLAQVGSFVPAKSARISPVDRIFTRVGASDDIAGGRSTFMVEMDELATILREADERSLVLLDEVGRGTSTADGLAIAQAITEHLHDEVGATTLFATHHHPLTELAEELPAAFTLHFEVEQREGEVVFHHEIAPGSATGSYGVEVATAAGVPEDVVERSRELVAENADEPAIDGPDSQSDPQGRAAEPHVPASTDGGSQALPDDVASELRELELAHLTPVEALTELDRLQRLLEE</sequence>
<evidence type="ECO:0000256" key="2">
    <source>
        <dbReference type="ARBA" id="ARBA00022741"/>
    </source>
</evidence>
<dbReference type="CDD" id="cd03284">
    <property type="entry name" value="ABC_MutS1"/>
    <property type="match status" value="1"/>
</dbReference>
<dbReference type="GeneID" id="14403207"/>
<dbReference type="Gene3D" id="3.40.50.300">
    <property type="entry name" value="P-loop containing nucleotide triphosphate hydrolases"/>
    <property type="match status" value="1"/>
</dbReference>
<dbReference type="InterPro" id="IPR017261">
    <property type="entry name" value="DNA_mismatch_repair_MutS/MSH"/>
</dbReference>
<dbReference type="InterPro" id="IPR007696">
    <property type="entry name" value="DNA_mismatch_repair_MutS_core"/>
</dbReference>
<dbReference type="EMBL" id="CP003929">
    <property type="protein sequence ID" value="AGB38579.1"/>
    <property type="molecule type" value="Genomic_DNA"/>
</dbReference>
<dbReference type="PANTHER" id="PTHR11361">
    <property type="entry name" value="DNA MISMATCH REPAIR PROTEIN MUTS FAMILY MEMBER"/>
    <property type="match status" value="1"/>
</dbReference>
<dbReference type="Gene3D" id="3.40.1170.10">
    <property type="entry name" value="DNA repair protein MutS, domain I"/>
    <property type="match status" value="1"/>
</dbReference>
<protein>
    <recommendedName>
        <fullName evidence="7 8">DNA mismatch repair protein MutS</fullName>
    </recommendedName>
</protein>
<dbReference type="SUPFAM" id="SSF55271">
    <property type="entry name" value="DNA repair protein MutS, domain I"/>
    <property type="match status" value="1"/>
</dbReference>
<dbReference type="GO" id="GO:0030983">
    <property type="term" value="F:mismatched DNA binding"/>
    <property type="evidence" value="ECO:0007669"/>
    <property type="project" value="InterPro"/>
</dbReference>
<name>L0K2J2_9EURY</name>
<dbReference type="PROSITE" id="PS00486">
    <property type="entry name" value="DNA_MISMATCH_REPAIR_2"/>
    <property type="match status" value="1"/>
</dbReference>
<evidence type="ECO:0000259" key="11">
    <source>
        <dbReference type="PROSITE" id="PS00486"/>
    </source>
</evidence>
<feature type="binding site" evidence="7">
    <location>
        <begin position="644"/>
        <end position="651"/>
    </location>
    <ligand>
        <name>ATP</name>
        <dbReference type="ChEBI" id="CHEBI:30616"/>
    </ligand>
</feature>
<dbReference type="GO" id="GO:0140664">
    <property type="term" value="F:ATP-dependent DNA damage sensor activity"/>
    <property type="evidence" value="ECO:0007669"/>
    <property type="project" value="InterPro"/>
</dbReference>
<dbReference type="STRING" id="694430.Natoc_2820"/>
<organism evidence="12 13">
    <name type="scientific">Natronococcus occultus SP4</name>
    <dbReference type="NCBI Taxonomy" id="694430"/>
    <lineage>
        <taxon>Archaea</taxon>
        <taxon>Methanobacteriati</taxon>
        <taxon>Methanobacteriota</taxon>
        <taxon>Stenosarchaea group</taxon>
        <taxon>Halobacteria</taxon>
        <taxon>Halobacteriales</taxon>
        <taxon>Natrialbaceae</taxon>
        <taxon>Natronococcus</taxon>
    </lineage>
</organism>